<protein>
    <submittedName>
        <fullName evidence="4">Uncharacterized protein</fullName>
    </submittedName>
</protein>
<dbReference type="SUPFAM" id="SSF50447">
    <property type="entry name" value="Translation proteins"/>
    <property type="match status" value="1"/>
</dbReference>
<dbReference type="PROSITE" id="PS01105">
    <property type="entry name" value="RIBOSOMAL_L35AE"/>
    <property type="match status" value="1"/>
</dbReference>
<dbReference type="InterPro" id="IPR038661">
    <property type="entry name" value="Ribosomal_eL33_sf"/>
</dbReference>
<dbReference type="GO" id="GO:0006412">
    <property type="term" value="P:translation"/>
    <property type="evidence" value="ECO:0007669"/>
    <property type="project" value="InterPro"/>
</dbReference>
<reference evidence="5" key="1">
    <citation type="journal article" date="2013" name="Nature">
        <title>Draft genome of the wheat A-genome progenitor Triticum urartu.</title>
        <authorList>
            <person name="Ling H.Q."/>
            <person name="Zhao S."/>
            <person name="Liu D."/>
            <person name="Wang J."/>
            <person name="Sun H."/>
            <person name="Zhang C."/>
            <person name="Fan H."/>
            <person name="Li D."/>
            <person name="Dong L."/>
            <person name="Tao Y."/>
            <person name="Gao C."/>
            <person name="Wu H."/>
            <person name="Li Y."/>
            <person name="Cui Y."/>
            <person name="Guo X."/>
            <person name="Zheng S."/>
            <person name="Wang B."/>
            <person name="Yu K."/>
            <person name="Liang Q."/>
            <person name="Yang W."/>
            <person name="Lou X."/>
            <person name="Chen J."/>
            <person name="Feng M."/>
            <person name="Jian J."/>
            <person name="Zhang X."/>
            <person name="Luo G."/>
            <person name="Jiang Y."/>
            <person name="Liu J."/>
            <person name="Wang Z."/>
            <person name="Sha Y."/>
            <person name="Zhang B."/>
            <person name="Wu H."/>
            <person name="Tang D."/>
            <person name="Shen Q."/>
            <person name="Xue P."/>
            <person name="Zou S."/>
            <person name="Wang X."/>
            <person name="Liu X."/>
            <person name="Wang F."/>
            <person name="Yang Y."/>
            <person name="An X."/>
            <person name="Dong Z."/>
            <person name="Zhang K."/>
            <person name="Zhang X."/>
            <person name="Luo M.C."/>
            <person name="Dvorak J."/>
            <person name="Tong Y."/>
            <person name="Wang J."/>
            <person name="Yang H."/>
            <person name="Li Z."/>
            <person name="Wang D."/>
            <person name="Zhang A."/>
            <person name="Wang J."/>
        </authorList>
    </citation>
    <scope>NUCLEOTIDE SEQUENCE</scope>
    <source>
        <strain evidence="5">cv. G1812</strain>
    </source>
</reference>
<evidence type="ECO:0000256" key="1">
    <source>
        <dbReference type="ARBA" id="ARBA00009269"/>
    </source>
</evidence>
<dbReference type="GO" id="GO:1990904">
    <property type="term" value="C:ribonucleoprotein complex"/>
    <property type="evidence" value="ECO:0007669"/>
    <property type="project" value="UniProtKB-KW"/>
</dbReference>
<keyword evidence="3" id="KW-0687">Ribonucleoprotein</keyword>
<dbReference type="InterPro" id="IPR001780">
    <property type="entry name" value="Ribosomal_eL33"/>
</dbReference>
<dbReference type="Pfam" id="PF01247">
    <property type="entry name" value="Ribosomal_L35Ae"/>
    <property type="match status" value="1"/>
</dbReference>
<dbReference type="Gramene" id="TuG1812S0002925400.01.T01">
    <property type="protein sequence ID" value="TuG1812S0002925400.01.T01"/>
    <property type="gene ID" value="TuG1812S0002925400.01"/>
</dbReference>
<proteinExistence type="inferred from homology"/>
<evidence type="ECO:0000256" key="3">
    <source>
        <dbReference type="ARBA" id="ARBA00023274"/>
    </source>
</evidence>
<reference evidence="4" key="2">
    <citation type="submission" date="2022-06" db="UniProtKB">
        <authorList>
            <consortium name="EnsemblPlants"/>
        </authorList>
    </citation>
    <scope>IDENTIFICATION</scope>
</reference>
<dbReference type="InterPro" id="IPR018266">
    <property type="entry name" value="Ribosomal_eL33_CS"/>
</dbReference>
<comment type="similarity">
    <text evidence="1">Belongs to the eukaryotic ribosomal protein eL33 family.</text>
</comment>
<dbReference type="AlphaFoldDB" id="A0A8R7VKC2"/>
<keyword evidence="2" id="KW-0689">Ribosomal protein</keyword>
<accession>A0A8R7VKC2</accession>
<evidence type="ECO:0000256" key="2">
    <source>
        <dbReference type="ARBA" id="ARBA00022980"/>
    </source>
</evidence>
<dbReference type="InterPro" id="IPR009000">
    <property type="entry name" value="Transl_B-barrel_sf"/>
</dbReference>
<organism evidence="4 5">
    <name type="scientific">Triticum urartu</name>
    <name type="common">Red wild einkorn</name>
    <name type="synonym">Crithodium urartu</name>
    <dbReference type="NCBI Taxonomy" id="4572"/>
    <lineage>
        <taxon>Eukaryota</taxon>
        <taxon>Viridiplantae</taxon>
        <taxon>Streptophyta</taxon>
        <taxon>Embryophyta</taxon>
        <taxon>Tracheophyta</taxon>
        <taxon>Spermatophyta</taxon>
        <taxon>Magnoliopsida</taxon>
        <taxon>Liliopsida</taxon>
        <taxon>Poales</taxon>
        <taxon>Poaceae</taxon>
        <taxon>BOP clade</taxon>
        <taxon>Pooideae</taxon>
        <taxon>Triticodae</taxon>
        <taxon>Triticeae</taxon>
        <taxon>Triticinae</taxon>
        <taxon>Triticum</taxon>
    </lineage>
</organism>
<dbReference type="EnsemblPlants" id="TuG1812S0002925400.01.T01">
    <property type="protein sequence ID" value="TuG1812S0002925400.01.T01"/>
    <property type="gene ID" value="TuG1812S0002925400.01"/>
</dbReference>
<dbReference type="Proteomes" id="UP000015106">
    <property type="component" value="Unassembled WGS sequence"/>
</dbReference>
<dbReference type="GO" id="GO:0003735">
    <property type="term" value="F:structural constituent of ribosome"/>
    <property type="evidence" value="ECO:0007669"/>
    <property type="project" value="InterPro"/>
</dbReference>
<dbReference type="PANTHER" id="PTHR10902">
    <property type="entry name" value="60S RIBOSOMAL PROTEIN L35A"/>
    <property type="match status" value="1"/>
</dbReference>
<dbReference type="Gene3D" id="2.40.10.190">
    <property type="entry name" value="translation elongation factor selb, chain A, domain 4"/>
    <property type="match status" value="1"/>
</dbReference>
<sequence>CKTSYIHSQRDDTHYRCLWGKITRPHGNSGVVRAQFKSNLPAESMDVLCMTEVCEMQCFSVVVCLMGIDAHKIESGCNCFDIPIWPPGMLMKYNEVSSSDYFANGRLERTRSIDNNSVLGAALC</sequence>
<dbReference type="GO" id="GO:0005840">
    <property type="term" value="C:ribosome"/>
    <property type="evidence" value="ECO:0007669"/>
    <property type="project" value="UniProtKB-KW"/>
</dbReference>
<keyword evidence="5" id="KW-1185">Reference proteome</keyword>
<name>A0A8R7VKC2_TRIUA</name>
<evidence type="ECO:0000313" key="4">
    <source>
        <dbReference type="EnsemblPlants" id="TuG1812S0002925400.01.T01"/>
    </source>
</evidence>
<evidence type="ECO:0000313" key="5">
    <source>
        <dbReference type="Proteomes" id="UP000015106"/>
    </source>
</evidence>